<evidence type="ECO:0000313" key="2">
    <source>
        <dbReference type="Proteomes" id="UP000265520"/>
    </source>
</evidence>
<dbReference type="AlphaFoldDB" id="A0A392WGL2"/>
<organism evidence="1 2">
    <name type="scientific">Trifolium medium</name>
    <dbReference type="NCBI Taxonomy" id="97028"/>
    <lineage>
        <taxon>Eukaryota</taxon>
        <taxon>Viridiplantae</taxon>
        <taxon>Streptophyta</taxon>
        <taxon>Embryophyta</taxon>
        <taxon>Tracheophyta</taxon>
        <taxon>Spermatophyta</taxon>
        <taxon>Magnoliopsida</taxon>
        <taxon>eudicotyledons</taxon>
        <taxon>Gunneridae</taxon>
        <taxon>Pentapetalae</taxon>
        <taxon>rosids</taxon>
        <taxon>fabids</taxon>
        <taxon>Fabales</taxon>
        <taxon>Fabaceae</taxon>
        <taxon>Papilionoideae</taxon>
        <taxon>50 kb inversion clade</taxon>
        <taxon>NPAAA clade</taxon>
        <taxon>Hologalegina</taxon>
        <taxon>IRL clade</taxon>
        <taxon>Trifolieae</taxon>
        <taxon>Trifolium</taxon>
    </lineage>
</organism>
<sequence length="28" mass="2901">MRRVDLLLAAFDAAGAARGAVDLTSLKV</sequence>
<protein>
    <submittedName>
        <fullName evidence="1">Uncharacterized protein</fullName>
    </submittedName>
</protein>
<comment type="caution">
    <text evidence="1">The sequence shown here is derived from an EMBL/GenBank/DDBJ whole genome shotgun (WGS) entry which is preliminary data.</text>
</comment>
<proteinExistence type="predicted"/>
<evidence type="ECO:0000313" key="1">
    <source>
        <dbReference type="EMBL" id="MCI97781.1"/>
    </source>
</evidence>
<dbReference type="EMBL" id="LXQA011453823">
    <property type="protein sequence ID" value="MCI97781.1"/>
    <property type="molecule type" value="Genomic_DNA"/>
</dbReference>
<dbReference type="Proteomes" id="UP000265520">
    <property type="component" value="Unassembled WGS sequence"/>
</dbReference>
<accession>A0A392WGL2</accession>
<keyword evidence="2" id="KW-1185">Reference proteome</keyword>
<reference evidence="1 2" key="1">
    <citation type="journal article" date="2018" name="Front. Plant Sci.">
        <title>Red Clover (Trifolium pratense) and Zigzag Clover (T. medium) - A Picture of Genomic Similarities and Differences.</title>
        <authorList>
            <person name="Dluhosova J."/>
            <person name="Istvanek J."/>
            <person name="Nedelnik J."/>
            <person name="Repkova J."/>
        </authorList>
    </citation>
    <scope>NUCLEOTIDE SEQUENCE [LARGE SCALE GENOMIC DNA]</scope>
    <source>
        <strain evidence="2">cv. 10/8</strain>
        <tissue evidence="1">Leaf</tissue>
    </source>
</reference>
<name>A0A392WGL2_9FABA</name>